<keyword evidence="7" id="KW-1185">Reference proteome</keyword>
<evidence type="ECO:0000313" key="6">
    <source>
        <dbReference type="EMBL" id="TDT33730.1"/>
    </source>
</evidence>
<dbReference type="PANTHER" id="PTHR30346">
    <property type="entry name" value="TRANSCRIPTIONAL DUAL REGULATOR HCAR-RELATED"/>
    <property type="match status" value="1"/>
</dbReference>
<dbReference type="InterPro" id="IPR036388">
    <property type="entry name" value="WH-like_DNA-bd_sf"/>
</dbReference>
<dbReference type="Gene3D" id="3.40.190.10">
    <property type="entry name" value="Periplasmic binding protein-like II"/>
    <property type="match status" value="2"/>
</dbReference>
<name>A0A4R7J8B9_9ACTN</name>
<dbReference type="PROSITE" id="PS50931">
    <property type="entry name" value="HTH_LYSR"/>
    <property type="match status" value="1"/>
</dbReference>
<sequence length="304" mass="33033">METRHLLLLRELADHGSVGATADALFVSPSAISQQLRAAESELGEKLVRRHGRGIRLTEAGQLLAGLGADVATELARAERVWSQYRQVVGGTVRLAVLPSAGVVVVPSALQRLGDSGVRLEITDHDVDEAGYAELARDHDLVIGHRMGDPDPSWSGLVQTDLFREPLDIAVAENHRLAGATQVSPVDLRGERWIGVPHGYPFDDLRTAIERRAGAPFEVVQRLRDNRLVESLVVAGQGIGLLPRFSTRPTPGLVLLPLRGVRTGRVISLLSRPDRMQRGPVRTVAEIVAEVSRDRLHGAVGPRR</sequence>
<keyword evidence="2" id="KW-0805">Transcription regulation</keyword>
<evidence type="ECO:0000256" key="3">
    <source>
        <dbReference type="ARBA" id="ARBA00023125"/>
    </source>
</evidence>
<feature type="domain" description="HTH lysR-type" evidence="5">
    <location>
        <begin position="1"/>
        <end position="58"/>
    </location>
</feature>
<proteinExistence type="inferred from homology"/>
<dbReference type="Gene3D" id="1.10.10.10">
    <property type="entry name" value="Winged helix-like DNA-binding domain superfamily/Winged helix DNA-binding domain"/>
    <property type="match status" value="1"/>
</dbReference>
<dbReference type="GO" id="GO:0003677">
    <property type="term" value="F:DNA binding"/>
    <property type="evidence" value="ECO:0007669"/>
    <property type="project" value="UniProtKB-KW"/>
</dbReference>
<dbReference type="OrthoDB" id="4131546at2"/>
<dbReference type="RefSeq" id="WP_133754192.1">
    <property type="nucleotide sequence ID" value="NZ_SOAW01000001.1"/>
</dbReference>
<dbReference type="Proteomes" id="UP000295371">
    <property type="component" value="Unassembled WGS sequence"/>
</dbReference>
<keyword evidence="4" id="KW-0804">Transcription</keyword>
<dbReference type="Pfam" id="PF03466">
    <property type="entry name" value="LysR_substrate"/>
    <property type="match status" value="1"/>
</dbReference>
<dbReference type="EMBL" id="SOAW01000001">
    <property type="protein sequence ID" value="TDT33730.1"/>
    <property type="molecule type" value="Genomic_DNA"/>
</dbReference>
<comment type="similarity">
    <text evidence="1">Belongs to the LysR transcriptional regulatory family.</text>
</comment>
<dbReference type="InterPro" id="IPR000847">
    <property type="entry name" value="LysR_HTH_N"/>
</dbReference>
<dbReference type="Pfam" id="PF00126">
    <property type="entry name" value="HTH_1"/>
    <property type="match status" value="1"/>
</dbReference>
<evidence type="ECO:0000259" key="5">
    <source>
        <dbReference type="PROSITE" id="PS50931"/>
    </source>
</evidence>
<dbReference type="SUPFAM" id="SSF53850">
    <property type="entry name" value="Periplasmic binding protein-like II"/>
    <property type="match status" value="1"/>
</dbReference>
<comment type="caution">
    <text evidence="6">The sequence shown here is derived from an EMBL/GenBank/DDBJ whole genome shotgun (WGS) entry which is preliminary data.</text>
</comment>
<evidence type="ECO:0000256" key="4">
    <source>
        <dbReference type="ARBA" id="ARBA00023163"/>
    </source>
</evidence>
<evidence type="ECO:0000313" key="7">
    <source>
        <dbReference type="Proteomes" id="UP000295371"/>
    </source>
</evidence>
<keyword evidence="3 6" id="KW-0238">DNA-binding</keyword>
<organism evidence="6 7">
    <name type="scientific">Naumannella halotolerans</name>
    <dbReference type="NCBI Taxonomy" id="993414"/>
    <lineage>
        <taxon>Bacteria</taxon>
        <taxon>Bacillati</taxon>
        <taxon>Actinomycetota</taxon>
        <taxon>Actinomycetes</taxon>
        <taxon>Propionibacteriales</taxon>
        <taxon>Propionibacteriaceae</taxon>
        <taxon>Naumannella</taxon>
    </lineage>
</organism>
<dbReference type="PANTHER" id="PTHR30346:SF29">
    <property type="entry name" value="LYSR SUBSTRATE-BINDING"/>
    <property type="match status" value="1"/>
</dbReference>
<reference evidence="6 7" key="1">
    <citation type="submission" date="2019-03" db="EMBL/GenBank/DDBJ databases">
        <title>Genomic Encyclopedia of Archaeal and Bacterial Type Strains, Phase II (KMG-II): from individual species to whole genera.</title>
        <authorList>
            <person name="Goeker M."/>
        </authorList>
    </citation>
    <scope>NUCLEOTIDE SEQUENCE [LARGE SCALE GENOMIC DNA]</scope>
    <source>
        <strain evidence="6 7">DSM 24323</strain>
    </source>
</reference>
<dbReference type="GO" id="GO:0003700">
    <property type="term" value="F:DNA-binding transcription factor activity"/>
    <property type="evidence" value="ECO:0007669"/>
    <property type="project" value="InterPro"/>
</dbReference>
<dbReference type="GO" id="GO:0032993">
    <property type="term" value="C:protein-DNA complex"/>
    <property type="evidence" value="ECO:0007669"/>
    <property type="project" value="TreeGrafter"/>
</dbReference>
<dbReference type="AlphaFoldDB" id="A0A4R7J8B9"/>
<protein>
    <submittedName>
        <fullName evidence="6">DNA-binding transcriptional LysR family regulator</fullName>
    </submittedName>
</protein>
<dbReference type="InterPro" id="IPR005119">
    <property type="entry name" value="LysR_subst-bd"/>
</dbReference>
<evidence type="ECO:0000256" key="2">
    <source>
        <dbReference type="ARBA" id="ARBA00023015"/>
    </source>
</evidence>
<evidence type="ECO:0000256" key="1">
    <source>
        <dbReference type="ARBA" id="ARBA00009437"/>
    </source>
</evidence>
<dbReference type="InterPro" id="IPR036390">
    <property type="entry name" value="WH_DNA-bd_sf"/>
</dbReference>
<accession>A0A4R7J8B9</accession>
<gene>
    <name evidence="6" type="ORF">CLV29_1359</name>
</gene>
<dbReference type="SUPFAM" id="SSF46785">
    <property type="entry name" value="Winged helix' DNA-binding domain"/>
    <property type="match status" value="1"/>
</dbReference>